<keyword evidence="3" id="KW-1185">Reference proteome</keyword>
<feature type="compositionally biased region" description="Basic residues" evidence="1">
    <location>
        <begin position="36"/>
        <end position="46"/>
    </location>
</feature>
<feature type="compositionally biased region" description="Basic and acidic residues" evidence="1">
    <location>
        <begin position="164"/>
        <end position="174"/>
    </location>
</feature>
<comment type="caution">
    <text evidence="2">The sequence shown here is derived from an EMBL/GenBank/DDBJ whole genome shotgun (WGS) entry which is preliminary data.</text>
</comment>
<feature type="compositionally biased region" description="Pro residues" evidence="1">
    <location>
        <begin position="238"/>
        <end position="248"/>
    </location>
</feature>
<feature type="compositionally biased region" description="Basic residues" evidence="1">
    <location>
        <begin position="395"/>
        <end position="404"/>
    </location>
</feature>
<dbReference type="OrthoDB" id="5226911at2759"/>
<feature type="region of interest" description="Disordered" evidence="1">
    <location>
        <begin position="36"/>
        <end position="66"/>
    </location>
</feature>
<feature type="region of interest" description="Disordered" evidence="1">
    <location>
        <begin position="378"/>
        <end position="410"/>
    </location>
</feature>
<feature type="compositionally biased region" description="Low complexity" evidence="1">
    <location>
        <begin position="262"/>
        <end position="271"/>
    </location>
</feature>
<feature type="compositionally biased region" description="Polar residues" evidence="1">
    <location>
        <begin position="341"/>
        <end position="350"/>
    </location>
</feature>
<protein>
    <submittedName>
        <fullName evidence="2">Uncharacterized protein</fullName>
    </submittedName>
</protein>
<reference evidence="2" key="1">
    <citation type="journal article" date="2020" name="Stud. Mycol.">
        <title>101 Dothideomycetes genomes: a test case for predicting lifestyles and emergence of pathogens.</title>
        <authorList>
            <person name="Haridas S."/>
            <person name="Albert R."/>
            <person name="Binder M."/>
            <person name="Bloem J."/>
            <person name="Labutti K."/>
            <person name="Salamov A."/>
            <person name="Andreopoulos B."/>
            <person name="Baker S."/>
            <person name="Barry K."/>
            <person name="Bills G."/>
            <person name="Bluhm B."/>
            <person name="Cannon C."/>
            <person name="Castanera R."/>
            <person name="Culley D."/>
            <person name="Daum C."/>
            <person name="Ezra D."/>
            <person name="Gonzalez J."/>
            <person name="Henrissat B."/>
            <person name="Kuo A."/>
            <person name="Liang C."/>
            <person name="Lipzen A."/>
            <person name="Lutzoni F."/>
            <person name="Magnuson J."/>
            <person name="Mondo S."/>
            <person name="Nolan M."/>
            <person name="Ohm R."/>
            <person name="Pangilinan J."/>
            <person name="Park H.-J."/>
            <person name="Ramirez L."/>
            <person name="Alfaro M."/>
            <person name="Sun H."/>
            <person name="Tritt A."/>
            <person name="Yoshinaga Y."/>
            <person name="Zwiers L.-H."/>
            <person name="Turgeon B."/>
            <person name="Goodwin S."/>
            <person name="Spatafora J."/>
            <person name="Crous P."/>
            <person name="Grigoriev I."/>
        </authorList>
    </citation>
    <scope>NUCLEOTIDE SEQUENCE</scope>
    <source>
        <strain evidence="2">CBS 690.94</strain>
    </source>
</reference>
<feature type="region of interest" description="Disordered" evidence="1">
    <location>
        <begin position="321"/>
        <end position="350"/>
    </location>
</feature>
<evidence type="ECO:0000313" key="3">
    <source>
        <dbReference type="Proteomes" id="UP000799764"/>
    </source>
</evidence>
<dbReference type="PANTHER" id="PTHR42354">
    <property type="entry name" value="C2H2-TYPE DOMAIN-CONTAINING PROTEIN"/>
    <property type="match status" value="1"/>
</dbReference>
<feature type="compositionally biased region" description="Polar residues" evidence="1">
    <location>
        <begin position="186"/>
        <end position="205"/>
    </location>
</feature>
<dbReference type="Proteomes" id="UP000799764">
    <property type="component" value="Unassembled WGS sequence"/>
</dbReference>
<feature type="compositionally biased region" description="Low complexity" evidence="1">
    <location>
        <begin position="217"/>
        <end position="237"/>
    </location>
</feature>
<evidence type="ECO:0000256" key="1">
    <source>
        <dbReference type="SAM" id="MobiDB-lite"/>
    </source>
</evidence>
<feature type="compositionally biased region" description="Basic residues" evidence="1">
    <location>
        <begin position="327"/>
        <end position="337"/>
    </location>
</feature>
<accession>A0A9P4UCF5</accession>
<feature type="region of interest" description="Disordered" evidence="1">
    <location>
        <begin position="155"/>
        <end position="271"/>
    </location>
</feature>
<sequence length="410" mass="44913">MKAQAERSAGNGEVASCVANLIHAFTDGLNVFKRVRERRRKRKSKHKERESGAPSDPELQLSNSLRKGPVELRDKYESCYGDKGEKFAKGDAIAHASLVETLIKFNTGLVSIIATFLKQDSKSSGLQLDYKSLTSLSDISRREAVDSLAQLHQRLSQSQLQLHRRPESRSDPEKKKRSSSRQRSQGPTVTRVSVKSAGSSKQTQLAMVRPRNARKGSMSSSSGSSKALSTSVTSPSPYTTPPRSPPLPEYSANDPFPPPKTPATKSSSAASKKLVLSFDTAWPTTTPQPKATKAPPLTISLPTPPEYFAMKNLPPHLPLPSSLPFSKAHHNIPRRRADKPTPSNYTFASDSTKLGEIPQRNWTVPFNYEEAEQLNAEAAVKGHPVTKAPADQKTKTRKGLRSLFKKGQAA</sequence>
<dbReference type="EMBL" id="MU001501">
    <property type="protein sequence ID" value="KAF2444097.1"/>
    <property type="molecule type" value="Genomic_DNA"/>
</dbReference>
<dbReference type="AlphaFoldDB" id="A0A9P4UCF5"/>
<evidence type="ECO:0000313" key="2">
    <source>
        <dbReference type="EMBL" id="KAF2444097.1"/>
    </source>
</evidence>
<proteinExistence type="predicted"/>
<name>A0A9P4UCF5_9PLEO</name>
<organism evidence="2 3">
    <name type="scientific">Karstenula rhodostoma CBS 690.94</name>
    <dbReference type="NCBI Taxonomy" id="1392251"/>
    <lineage>
        <taxon>Eukaryota</taxon>
        <taxon>Fungi</taxon>
        <taxon>Dikarya</taxon>
        <taxon>Ascomycota</taxon>
        <taxon>Pezizomycotina</taxon>
        <taxon>Dothideomycetes</taxon>
        <taxon>Pleosporomycetidae</taxon>
        <taxon>Pleosporales</taxon>
        <taxon>Massarineae</taxon>
        <taxon>Didymosphaeriaceae</taxon>
        <taxon>Karstenula</taxon>
    </lineage>
</organism>
<gene>
    <name evidence="2" type="ORF">P171DRAFT_473281</name>
</gene>
<dbReference type="PANTHER" id="PTHR42354:SF1">
    <property type="entry name" value="C2H2-TYPE DOMAIN-CONTAINING PROTEIN"/>
    <property type="match status" value="1"/>
</dbReference>